<evidence type="ECO:0000313" key="9">
    <source>
        <dbReference type="Proteomes" id="UP001646157"/>
    </source>
</evidence>
<reference evidence="8 9" key="1">
    <citation type="submission" date="2021-01" db="EMBL/GenBank/DDBJ databases">
        <title>Genomic Encyclopedia of Type Strains, Phase IV (KMG-IV): sequencing the most valuable type-strain genomes for metagenomic binning, comparative biology and taxonomic classification.</title>
        <authorList>
            <person name="Goeker M."/>
        </authorList>
    </citation>
    <scope>NUCLEOTIDE SEQUENCE [LARGE SCALE GENOMIC DNA]</scope>
    <source>
        <strain evidence="8 9">DSM 24834</strain>
    </source>
</reference>
<sequence length="520" mass="59957">MKVFKKHPKKRLASSFLFFLFLALVLYITQQENSKPVPDPEKEPYSSRADYHFTVPDNWKNDPQRPIYYNGKYHYYYLYNKDYPKGNGTEWRHATSEDLVHWNDEGVAIPKYTNENGDPWSGSVVVDHQNTAGFGKDAFVAVVTQPSANGKQEQYLWYSTDNGQPFSRYKSEPIMTNPGVDAFRDPKIIWEEHSKKWVMLMAEGSKIGFYESENLKDWHYTGGFQTENIGLIECPDLFQLRADDGSIKWVMGVSANGQAKGKPNTYAYWIGVYNGETFVPDHEEPKWLDYGFDWYGGVTFEDGRSKDKLNHRYAFAWMNNWAYANNTPTLGEGFNGLDSIVRKIELKSDEKDRYFLASKPIKEIDQLIQSTDTYHKLKVEGSKELETKGDVYQLEADIHWSELRNVGIRIRESSDRTRHIDVGIFPEGGYSYVNRGFTNHPDETNQMLESRAPIDKNKRYVHLKILVDKTSIEVFVGDGKVTHSNLVFPPQKDQGITLFSEGGSAIFENVEIKHMDSIHD</sequence>
<gene>
    <name evidence="8" type="ORF">JOC86_002584</name>
</gene>
<feature type="signal peptide" evidence="5">
    <location>
        <begin position="1"/>
        <end position="34"/>
    </location>
</feature>
<protein>
    <submittedName>
        <fullName evidence="8">Levanbiose-producing levanase</fullName>
        <ecNumber evidence="8">3.2.1.64</ecNumber>
    </submittedName>
</protein>
<evidence type="ECO:0000313" key="8">
    <source>
        <dbReference type="EMBL" id="MBM7586042.1"/>
    </source>
</evidence>
<dbReference type="CDD" id="cd18622">
    <property type="entry name" value="GH32_Inu-like"/>
    <property type="match status" value="1"/>
</dbReference>
<keyword evidence="9" id="KW-1185">Reference proteome</keyword>
<feature type="domain" description="Glycosyl hydrolase family 32 C-terminal" evidence="7">
    <location>
        <begin position="363"/>
        <end position="513"/>
    </location>
</feature>
<comment type="similarity">
    <text evidence="1 4">Belongs to the glycosyl hydrolase 32 family.</text>
</comment>
<dbReference type="Gene3D" id="2.60.120.560">
    <property type="entry name" value="Exo-inulinase, domain 1"/>
    <property type="match status" value="1"/>
</dbReference>
<evidence type="ECO:0000256" key="5">
    <source>
        <dbReference type="SAM" id="SignalP"/>
    </source>
</evidence>
<keyword evidence="5" id="KW-0732">Signal</keyword>
<dbReference type="SUPFAM" id="SSF75005">
    <property type="entry name" value="Arabinanase/levansucrase/invertase"/>
    <property type="match status" value="1"/>
</dbReference>
<dbReference type="InterPro" id="IPR023296">
    <property type="entry name" value="Glyco_hydro_beta-prop_sf"/>
</dbReference>
<keyword evidence="3 4" id="KW-0326">Glycosidase</keyword>
<dbReference type="SMART" id="SM00640">
    <property type="entry name" value="Glyco_32"/>
    <property type="match status" value="1"/>
</dbReference>
<evidence type="ECO:0000256" key="2">
    <source>
        <dbReference type="ARBA" id="ARBA00022801"/>
    </source>
</evidence>
<evidence type="ECO:0000256" key="4">
    <source>
        <dbReference type="RuleBase" id="RU362110"/>
    </source>
</evidence>
<dbReference type="EMBL" id="JAFBDZ010000002">
    <property type="protein sequence ID" value="MBM7586042.1"/>
    <property type="molecule type" value="Genomic_DNA"/>
</dbReference>
<dbReference type="Pfam" id="PF08244">
    <property type="entry name" value="Glyco_hydro_32C"/>
    <property type="match status" value="1"/>
</dbReference>
<dbReference type="EC" id="3.2.1.64" evidence="8"/>
<feature type="chain" id="PRO_5046228479" evidence="5">
    <location>
        <begin position="35"/>
        <end position="520"/>
    </location>
</feature>
<dbReference type="Pfam" id="PF00251">
    <property type="entry name" value="Glyco_hydro_32N"/>
    <property type="match status" value="1"/>
</dbReference>
<dbReference type="PANTHER" id="PTHR42800">
    <property type="entry name" value="EXOINULINASE INUD (AFU_ORTHOLOGUE AFUA_5G00480)"/>
    <property type="match status" value="1"/>
</dbReference>
<dbReference type="InterPro" id="IPR013148">
    <property type="entry name" value="Glyco_hydro_32_N"/>
</dbReference>
<comment type="caution">
    <text evidence="8">The sequence shown here is derived from an EMBL/GenBank/DDBJ whole genome shotgun (WGS) entry which is preliminary data.</text>
</comment>
<evidence type="ECO:0000256" key="3">
    <source>
        <dbReference type="ARBA" id="ARBA00023295"/>
    </source>
</evidence>
<dbReference type="RefSeq" id="WP_205173088.1">
    <property type="nucleotide sequence ID" value="NZ_JAFBDZ010000002.1"/>
</dbReference>
<keyword evidence="2 4" id="KW-0378">Hydrolase</keyword>
<dbReference type="PANTHER" id="PTHR42800:SF1">
    <property type="entry name" value="EXOINULINASE INUD (AFU_ORTHOLOGUE AFUA_5G00480)"/>
    <property type="match status" value="1"/>
</dbReference>
<dbReference type="InterPro" id="IPR001362">
    <property type="entry name" value="Glyco_hydro_32"/>
</dbReference>
<evidence type="ECO:0000259" key="6">
    <source>
        <dbReference type="Pfam" id="PF00251"/>
    </source>
</evidence>
<dbReference type="GO" id="GO:0033912">
    <property type="term" value="F:2,6-beta-fructan 6-levanbiohydrolase activity"/>
    <property type="evidence" value="ECO:0007669"/>
    <property type="project" value="UniProtKB-EC"/>
</dbReference>
<dbReference type="SUPFAM" id="SSF49899">
    <property type="entry name" value="Concanavalin A-like lectins/glucanases"/>
    <property type="match status" value="1"/>
</dbReference>
<proteinExistence type="inferred from homology"/>
<feature type="domain" description="Glycosyl hydrolase family 32 N-terminal" evidence="6">
    <location>
        <begin position="52"/>
        <end position="350"/>
    </location>
</feature>
<dbReference type="InterPro" id="IPR013189">
    <property type="entry name" value="Glyco_hydro_32_C"/>
</dbReference>
<dbReference type="InterPro" id="IPR013320">
    <property type="entry name" value="ConA-like_dom_sf"/>
</dbReference>
<name>A0ABS2NDV9_9BACI</name>
<dbReference type="Proteomes" id="UP001646157">
    <property type="component" value="Unassembled WGS sequence"/>
</dbReference>
<evidence type="ECO:0000256" key="1">
    <source>
        <dbReference type="ARBA" id="ARBA00009902"/>
    </source>
</evidence>
<dbReference type="Gene3D" id="2.115.10.20">
    <property type="entry name" value="Glycosyl hydrolase domain, family 43"/>
    <property type="match status" value="1"/>
</dbReference>
<evidence type="ECO:0000259" key="7">
    <source>
        <dbReference type="Pfam" id="PF08244"/>
    </source>
</evidence>
<organism evidence="8 9">
    <name type="scientific">Rossellomorea pakistanensis</name>
    <dbReference type="NCBI Taxonomy" id="992288"/>
    <lineage>
        <taxon>Bacteria</taxon>
        <taxon>Bacillati</taxon>
        <taxon>Bacillota</taxon>
        <taxon>Bacilli</taxon>
        <taxon>Bacillales</taxon>
        <taxon>Bacillaceae</taxon>
        <taxon>Rossellomorea</taxon>
    </lineage>
</organism>
<accession>A0ABS2NDV9</accession>